<sequence>MSSEYPKREWIPAHQSFDGQAEALVGMVDTIAGQLDKAPERPQRLSIIGIGASHAAAAVAARQFRADGIDATRLLPSELFDDALGHDGLALYISQSGRSAEVVAVAKANAPEQGFAITNYEPSPLADLCSGGLNLGNHPDSSVSFVSFTGTMLALGMLADHWAGRSDPDGWKHAIRDAMTTVTETISDLRALAEKLVACPSSDIVAPASIVSVAEEAALMLREGPRLMSTGMETRQYLHGPMDAAGKAMHLVFGGAREALLIDQLAEQTQNLVYVTGPDGGAPKVDTLMSLQLPVPLGSPIHFAIGASFVTQMLTLLASEARGIDINEAVFVRLDTKTNTAG</sequence>
<dbReference type="RefSeq" id="WP_189426264.1">
    <property type="nucleotide sequence ID" value="NZ_BMZE01000003.1"/>
</dbReference>
<evidence type="ECO:0000259" key="2">
    <source>
        <dbReference type="PROSITE" id="PS51464"/>
    </source>
</evidence>
<gene>
    <name evidence="3" type="ORF">GCM10007989_27010</name>
</gene>
<comment type="caution">
    <text evidence="3">The sequence shown here is derived from an EMBL/GenBank/DDBJ whole genome shotgun (WGS) entry which is preliminary data.</text>
</comment>
<keyword evidence="1" id="KW-0032">Aminotransferase</keyword>
<evidence type="ECO:0000313" key="3">
    <source>
        <dbReference type="EMBL" id="GHA29938.1"/>
    </source>
</evidence>
<dbReference type="GO" id="GO:0016853">
    <property type="term" value="F:isomerase activity"/>
    <property type="evidence" value="ECO:0007669"/>
    <property type="project" value="UniProtKB-KW"/>
</dbReference>
<protein>
    <submittedName>
        <fullName evidence="3">Sugar isomerase</fullName>
    </submittedName>
</protein>
<keyword evidence="4" id="KW-1185">Reference proteome</keyword>
<evidence type="ECO:0000313" key="4">
    <source>
        <dbReference type="Proteomes" id="UP000646579"/>
    </source>
</evidence>
<keyword evidence="1" id="KW-0808">Transferase</keyword>
<dbReference type="GO" id="GO:0097367">
    <property type="term" value="F:carbohydrate derivative binding"/>
    <property type="evidence" value="ECO:0007669"/>
    <property type="project" value="InterPro"/>
</dbReference>
<dbReference type="Proteomes" id="UP000646579">
    <property type="component" value="Unassembled WGS sequence"/>
</dbReference>
<feature type="domain" description="SIS" evidence="2">
    <location>
        <begin position="31"/>
        <end position="168"/>
    </location>
</feature>
<dbReference type="PANTHER" id="PTHR10937">
    <property type="entry name" value="GLUCOSAMINE--FRUCTOSE-6-PHOSPHATE AMINOTRANSFERASE, ISOMERIZING"/>
    <property type="match status" value="1"/>
</dbReference>
<organism evidence="3 4">
    <name type="scientific">Devosia pacifica</name>
    <dbReference type="NCBI Taxonomy" id="1335967"/>
    <lineage>
        <taxon>Bacteria</taxon>
        <taxon>Pseudomonadati</taxon>
        <taxon>Pseudomonadota</taxon>
        <taxon>Alphaproteobacteria</taxon>
        <taxon>Hyphomicrobiales</taxon>
        <taxon>Devosiaceae</taxon>
        <taxon>Devosia</taxon>
    </lineage>
</organism>
<proteinExistence type="predicted"/>
<reference evidence="3" key="2">
    <citation type="submission" date="2020-09" db="EMBL/GenBank/DDBJ databases">
        <authorList>
            <person name="Sun Q."/>
            <person name="Kim S."/>
        </authorList>
    </citation>
    <scope>NUCLEOTIDE SEQUENCE</scope>
    <source>
        <strain evidence="3">KCTC 32437</strain>
    </source>
</reference>
<evidence type="ECO:0000256" key="1">
    <source>
        <dbReference type="ARBA" id="ARBA00022576"/>
    </source>
</evidence>
<dbReference type="PROSITE" id="PS51464">
    <property type="entry name" value="SIS"/>
    <property type="match status" value="1"/>
</dbReference>
<dbReference type="EMBL" id="BMZE01000003">
    <property type="protein sequence ID" value="GHA29938.1"/>
    <property type="molecule type" value="Genomic_DNA"/>
</dbReference>
<dbReference type="InterPro" id="IPR046348">
    <property type="entry name" value="SIS_dom_sf"/>
</dbReference>
<dbReference type="InterPro" id="IPR001347">
    <property type="entry name" value="SIS_dom"/>
</dbReference>
<dbReference type="GO" id="GO:1901135">
    <property type="term" value="P:carbohydrate derivative metabolic process"/>
    <property type="evidence" value="ECO:0007669"/>
    <property type="project" value="InterPro"/>
</dbReference>
<name>A0A918S9J0_9HYPH</name>
<accession>A0A918S9J0</accession>
<dbReference type="SUPFAM" id="SSF53697">
    <property type="entry name" value="SIS domain"/>
    <property type="match status" value="1"/>
</dbReference>
<reference evidence="3" key="1">
    <citation type="journal article" date="2014" name="Int. J. Syst. Evol. Microbiol.">
        <title>Complete genome sequence of Corynebacterium casei LMG S-19264T (=DSM 44701T), isolated from a smear-ripened cheese.</title>
        <authorList>
            <consortium name="US DOE Joint Genome Institute (JGI-PGF)"/>
            <person name="Walter F."/>
            <person name="Albersmeier A."/>
            <person name="Kalinowski J."/>
            <person name="Ruckert C."/>
        </authorList>
    </citation>
    <scope>NUCLEOTIDE SEQUENCE</scope>
    <source>
        <strain evidence="3">KCTC 32437</strain>
    </source>
</reference>
<dbReference type="AlphaFoldDB" id="A0A918S9J0"/>
<keyword evidence="3" id="KW-0413">Isomerase</keyword>
<dbReference type="Gene3D" id="3.40.50.10490">
    <property type="entry name" value="Glucose-6-phosphate isomerase like protein, domain 1"/>
    <property type="match status" value="2"/>
</dbReference>
<dbReference type="GO" id="GO:0008483">
    <property type="term" value="F:transaminase activity"/>
    <property type="evidence" value="ECO:0007669"/>
    <property type="project" value="UniProtKB-KW"/>
</dbReference>